<dbReference type="Pfam" id="PF06912">
    <property type="entry name" value="DUF1275"/>
    <property type="match status" value="1"/>
</dbReference>
<keyword evidence="1" id="KW-1133">Transmembrane helix</keyword>
<keyword evidence="3" id="KW-1185">Reference proteome</keyword>
<organism evidence="2 3">
    <name type="scientific">Variovorax humicola</name>
    <dbReference type="NCBI Taxonomy" id="1769758"/>
    <lineage>
        <taxon>Bacteria</taxon>
        <taxon>Pseudomonadati</taxon>
        <taxon>Pseudomonadota</taxon>
        <taxon>Betaproteobacteria</taxon>
        <taxon>Burkholderiales</taxon>
        <taxon>Comamonadaceae</taxon>
        <taxon>Variovorax</taxon>
    </lineage>
</organism>
<sequence>MTARWANLLYGLVGRRRTQAANRQLGCVLAAVAGAINAGGFLAVHRYTSHMTGIVSSIADDLAIGSMAMALAGVAALATFMTGAACSTLLINWARRHRLHSKFALALMVEAALLLLFGLVGANHASLPHLLVPSTVLLLCFIMGLQNAIITKISGAEIRTTHMTGIATDIGIELGRLVYWNRNETANSVHFVKANRDKLFIHCAILALPPILVDLHGRRFGRSSAHGR</sequence>
<dbReference type="EMBL" id="JBBKZV010000069">
    <property type="protein sequence ID" value="MEJ8827420.1"/>
    <property type="molecule type" value="Genomic_DNA"/>
</dbReference>
<evidence type="ECO:0000313" key="2">
    <source>
        <dbReference type="EMBL" id="MEJ8827420.1"/>
    </source>
</evidence>
<dbReference type="PANTHER" id="PTHR37314">
    <property type="entry name" value="SLR0142 PROTEIN"/>
    <property type="match status" value="1"/>
</dbReference>
<dbReference type="InterPro" id="IPR010699">
    <property type="entry name" value="DUF1275"/>
</dbReference>
<evidence type="ECO:0000313" key="3">
    <source>
        <dbReference type="Proteomes" id="UP001363010"/>
    </source>
</evidence>
<reference evidence="2 3" key="1">
    <citation type="submission" date="2024-03" db="EMBL/GenBank/DDBJ databases">
        <title>Novel species of the genus Variovorax.</title>
        <authorList>
            <person name="Liu Q."/>
            <person name="Xin Y.-H."/>
        </authorList>
    </citation>
    <scope>NUCLEOTIDE SEQUENCE [LARGE SCALE GENOMIC DNA]</scope>
    <source>
        <strain evidence="2 3">KACC 18501</strain>
    </source>
</reference>
<feature type="transmembrane region" description="Helical" evidence="1">
    <location>
        <begin position="103"/>
        <end position="124"/>
    </location>
</feature>
<feature type="transmembrane region" description="Helical" evidence="1">
    <location>
        <begin position="130"/>
        <end position="150"/>
    </location>
</feature>
<name>A0ABU8WBI8_9BURK</name>
<feature type="transmembrane region" description="Helical" evidence="1">
    <location>
        <begin position="64"/>
        <end position="91"/>
    </location>
</feature>
<accession>A0ABU8WBI8</accession>
<dbReference type="RefSeq" id="WP_340368445.1">
    <property type="nucleotide sequence ID" value="NZ_JBBKZV010000069.1"/>
</dbReference>
<evidence type="ECO:0000256" key="1">
    <source>
        <dbReference type="SAM" id="Phobius"/>
    </source>
</evidence>
<proteinExistence type="predicted"/>
<dbReference type="PANTHER" id="PTHR37314:SF4">
    <property type="entry name" value="UPF0700 TRANSMEMBRANE PROTEIN YOAK"/>
    <property type="match status" value="1"/>
</dbReference>
<feature type="transmembrane region" description="Helical" evidence="1">
    <location>
        <begin position="25"/>
        <end position="44"/>
    </location>
</feature>
<gene>
    <name evidence="2" type="ORF">WKW80_36505</name>
</gene>
<keyword evidence="1" id="KW-0812">Transmembrane</keyword>
<keyword evidence="1" id="KW-0472">Membrane</keyword>
<protein>
    <submittedName>
        <fullName evidence="2">YoaK family protein</fullName>
    </submittedName>
</protein>
<comment type="caution">
    <text evidence="2">The sequence shown here is derived from an EMBL/GenBank/DDBJ whole genome shotgun (WGS) entry which is preliminary data.</text>
</comment>
<dbReference type="Proteomes" id="UP001363010">
    <property type="component" value="Unassembled WGS sequence"/>
</dbReference>